<keyword evidence="2" id="KW-0813">Transport</keyword>
<feature type="domain" description="ABC-type glycine betaine transport system substrate-binding" evidence="6">
    <location>
        <begin position="192"/>
        <end position="292"/>
    </location>
</feature>
<evidence type="ECO:0000256" key="2">
    <source>
        <dbReference type="ARBA" id="ARBA00022448"/>
    </source>
</evidence>
<comment type="caution">
    <text evidence="7">The sequence shown here is derived from an EMBL/GenBank/DDBJ whole genome shotgun (WGS) entry which is preliminary data.</text>
</comment>
<dbReference type="InterPro" id="IPR007210">
    <property type="entry name" value="ABC_Gly_betaine_transp_sub-bd"/>
</dbReference>
<gene>
    <name evidence="7" type="ORF">BAU17_04885</name>
</gene>
<evidence type="ECO:0000256" key="1">
    <source>
        <dbReference type="ARBA" id="ARBA00004236"/>
    </source>
</evidence>
<evidence type="ECO:0000256" key="3">
    <source>
        <dbReference type="ARBA" id="ARBA00022475"/>
    </source>
</evidence>
<dbReference type="PANTHER" id="PTHR47737:SF1">
    <property type="entry name" value="GLYCINE BETAINE_PROLINE BETAINE TRANSPORT SYSTEM PERMEASE PROTEIN PROW"/>
    <property type="match status" value="1"/>
</dbReference>
<keyword evidence="4" id="KW-0472">Membrane</keyword>
<name>A0ABQ6Z156_9ENTE</name>
<feature type="domain" description="ABC-type glycine betaine transport system substrate-binding" evidence="6">
    <location>
        <begin position="31"/>
        <end position="172"/>
    </location>
</feature>
<keyword evidence="5" id="KW-0732">Signal</keyword>
<evidence type="ECO:0000256" key="4">
    <source>
        <dbReference type="ARBA" id="ARBA00023136"/>
    </source>
</evidence>
<dbReference type="SUPFAM" id="SSF53850">
    <property type="entry name" value="Periplasmic binding protein-like II"/>
    <property type="match status" value="2"/>
</dbReference>
<feature type="chain" id="PRO_5045481380" evidence="5">
    <location>
        <begin position="18"/>
        <end position="295"/>
    </location>
</feature>
<dbReference type="Pfam" id="PF04069">
    <property type="entry name" value="OpuAC"/>
    <property type="match status" value="2"/>
</dbReference>
<feature type="signal peptide" evidence="5">
    <location>
        <begin position="1"/>
        <end position="17"/>
    </location>
</feature>
<evidence type="ECO:0000313" key="7">
    <source>
        <dbReference type="EMBL" id="KAF1305115.1"/>
    </source>
</evidence>
<evidence type="ECO:0000313" key="8">
    <source>
        <dbReference type="Proteomes" id="UP000782705"/>
    </source>
</evidence>
<organism evidence="7 8">
    <name type="scientific">Candidatus Enterococcus willemsii</name>
    <dbReference type="NCBI Taxonomy" id="1857215"/>
    <lineage>
        <taxon>Bacteria</taxon>
        <taxon>Bacillati</taxon>
        <taxon>Bacillota</taxon>
        <taxon>Bacilli</taxon>
        <taxon>Lactobacillales</taxon>
        <taxon>Enterococcaceae</taxon>
        <taxon>Enterococcus</taxon>
    </lineage>
</organism>
<evidence type="ECO:0000256" key="5">
    <source>
        <dbReference type="SAM" id="SignalP"/>
    </source>
</evidence>
<keyword evidence="3" id="KW-1003">Cell membrane</keyword>
<dbReference type="Gene3D" id="3.40.190.100">
    <property type="entry name" value="Glycine betaine-binding periplasmic protein, domain 2"/>
    <property type="match status" value="1"/>
</dbReference>
<dbReference type="Proteomes" id="UP000782705">
    <property type="component" value="Unassembled WGS sequence"/>
</dbReference>
<dbReference type="PROSITE" id="PS51257">
    <property type="entry name" value="PROKAR_LIPOPROTEIN"/>
    <property type="match status" value="1"/>
</dbReference>
<dbReference type="Gene3D" id="3.10.105.10">
    <property type="entry name" value="Dipeptide-binding Protein, Domain 3"/>
    <property type="match status" value="1"/>
</dbReference>
<sequence length="295" mass="32918">MKLKAMGLLMVSSILLLFTGCSEQKQVSTDNIEEFVDYTITGVEPGAGITDVTKETLASYDNLSGWTLQESSTAGMLSEVEQAIKKEEPIIFTGWTPHWMFEKYDLKMLEDPKKAMGEVEEIHTIARRGLKEDHPGVYQIIDQFNWELADMQVMVSEGLNRPYDEIVSEWIEENGDQVSEWTKGVSKGNGESVEMVSVQWDTELASSELVKQVLENHGYSVKVTDVEPAIMFQSVASGQADFSVAPWLPSTHKAFYDKYSDDLDDLGANLVGAQNGLTVPAYMDIDSIEELQPKP</sequence>
<protein>
    <submittedName>
        <fullName evidence="7">Glycine/betaine ABC transporter</fullName>
    </submittedName>
</protein>
<evidence type="ECO:0000259" key="6">
    <source>
        <dbReference type="Pfam" id="PF04069"/>
    </source>
</evidence>
<reference evidence="7 8" key="1">
    <citation type="submission" date="2016-06" db="EMBL/GenBank/DDBJ databases">
        <title>Four novel species of enterococci isolated from chicken manure.</title>
        <authorList>
            <person name="Van Tyne D."/>
        </authorList>
    </citation>
    <scope>NUCLEOTIDE SEQUENCE [LARGE SCALE GENOMIC DNA]</scope>
    <source>
        <strain evidence="7 8">CU12B</strain>
    </source>
</reference>
<keyword evidence="8" id="KW-1185">Reference proteome</keyword>
<dbReference type="EMBL" id="MAEL01000023">
    <property type="protein sequence ID" value="KAF1305115.1"/>
    <property type="molecule type" value="Genomic_DNA"/>
</dbReference>
<accession>A0ABQ6Z156</accession>
<comment type="subcellular location">
    <subcellularLocation>
        <location evidence="1">Cell membrane</location>
    </subcellularLocation>
</comment>
<proteinExistence type="predicted"/>
<dbReference type="PANTHER" id="PTHR47737">
    <property type="entry name" value="GLYCINE BETAINE/PROLINE BETAINE TRANSPORT SYSTEM PERMEASE PROTEIN PROW"/>
    <property type="match status" value="1"/>
</dbReference>
<dbReference type="RefSeq" id="WP_161901422.1">
    <property type="nucleotide sequence ID" value="NZ_MAEL01000023.1"/>
</dbReference>